<dbReference type="Pfam" id="PF08449">
    <property type="entry name" value="UAA"/>
    <property type="match status" value="1"/>
</dbReference>
<dbReference type="SUPFAM" id="SSF103481">
    <property type="entry name" value="Multidrug resistance efflux transporter EmrE"/>
    <property type="match status" value="2"/>
</dbReference>
<comment type="caution">
    <text evidence="9">The sequence shown here is derived from an EMBL/GenBank/DDBJ whole genome shotgun (WGS) entry which is preliminary data.</text>
</comment>
<evidence type="ECO:0000256" key="6">
    <source>
        <dbReference type="ARBA" id="ARBA00022989"/>
    </source>
</evidence>
<comment type="subcellular location">
    <subcellularLocation>
        <location evidence="1">Endoplasmic reticulum membrane</location>
        <topology evidence="1">Multi-pass membrane protein</topology>
    </subcellularLocation>
</comment>
<dbReference type="Proteomes" id="UP001566132">
    <property type="component" value="Unassembled WGS sequence"/>
</dbReference>
<dbReference type="InterPro" id="IPR037185">
    <property type="entry name" value="EmrE-like"/>
</dbReference>
<keyword evidence="5" id="KW-0256">Endoplasmic reticulum</keyword>
<evidence type="ECO:0000256" key="4">
    <source>
        <dbReference type="ARBA" id="ARBA00022692"/>
    </source>
</evidence>
<dbReference type="EMBL" id="JBDJPC010000002">
    <property type="protein sequence ID" value="KAL1513902.1"/>
    <property type="molecule type" value="Genomic_DNA"/>
</dbReference>
<gene>
    <name evidence="9" type="ORF">ABEB36_003241</name>
</gene>
<accession>A0ABD1F8I3</accession>
<sequence length="327" mass="36605">MKSDTHNNQNFIIYTIGIFASYFYFGILQEKITRGKYEVEAIDEQGNKTVTVHHFTFALTFVCSQCIINYITAKIALLIWPQNENSKTLRLHYASVSVTYVLAMIASNMALQWVPYPTQVIAKSAKPIPVLILGVLVGRKSYALRKYLFVFIIVLGVVLFMLKENTKSTVESSEIGVGELLLILSLIMDGLVGAIQERIRAETKPSGLQMMLQQNGWSSIFVIIIVVLSGEIFNFIEFAKIFPQIYFYFLAVGAASAIGQLFLFSMVSEFGPLVLSIVTTTRKFFTVLGSVILFGNVLTSRQWVGTVLVFFGLFLDAFYAKGPSKKK</sequence>
<evidence type="ECO:0000256" key="2">
    <source>
        <dbReference type="ARBA" id="ARBA00010694"/>
    </source>
</evidence>
<evidence type="ECO:0000256" key="3">
    <source>
        <dbReference type="ARBA" id="ARBA00022448"/>
    </source>
</evidence>
<keyword evidence="4 8" id="KW-0812">Transmembrane</keyword>
<feature type="transmembrane region" description="Helical" evidence="8">
    <location>
        <begin position="303"/>
        <end position="320"/>
    </location>
</feature>
<reference evidence="9 10" key="1">
    <citation type="submission" date="2024-05" db="EMBL/GenBank/DDBJ databases">
        <title>Genetic variation in Jamaican populations of the coffee berry borer (Hypothenemus hampei).</title>
        <authorList>
            <person name="Errbii M."/>
            <person name="Myrie A."/>
        </authorList>
    </citation>
    <scope>NUCLEOTIDE SEQUENCE [LARGE SCALE GENOMIC DNA]</scope>
    <source>
        <strain evidence="9">JA-Hopewell-2020-01-JO</strain>
        <tissue evidence="9">Whole body</tissue>
    </source>
</reference>
<evidence type="ECO:0000313" key="10">
    <source>
        <dbReference type="Proteomes" id="UP001566132"/>
    </source>
</evidence>
<evidence type="ECO:0000256" key="7">
    <source>
        <dbReference type="ARBA" id="ARBA00023136"/>
    </source>
</evidence>
<dbReference type="PANTHER" id="PTHR10778">
    <property type="entry name" value="SOLUTE CARRIER FAMILY 35 MEMBER B"/>
    <property type="match status" value="1"/>
</dbReference>
<feature type="transmembrane region" description="Helical" evidence="8">
    <location>
        <begin position="216"/>
        <end position="239"/>
    </location>
</feature>
<dbReference type="AlphaFoldDB" id="A0ABD1F8I3"/>
<dbReference type="GO" id="GO:0005789">
    <property type="term" value="C:endoplasmic reticulum membrane"/>
    <property type="evidence" value="ECO:0007669"/>
    <property type="project" value="UniProtKB-SubCell"/>
</dbReference>
<feature type="transmembrane region" description="Helical" evidence="8">
    <location>
        <begin position="273"/>
        <end position="297"/>
    </location>
</feature>
<feature type="transmembrane region" description="Helical" evidence="8">
    <location>
        <begin position="147"/>
        <end position="163"/>
    </location>
</feature>
<feature type="transmembrane region" description="Helical" evidence="8">
    <location>
        <begin position="245"/>
        <end position="266"/>
    </location>
</feature>
<keyword evidence="10" id="KW-1185">Reference proteome</keyword>
<keyword evidence="6 8" id="KW-1133">Transmembrane helix</keyword>
<dbReference type="PANTHER" id="PTHR10778:SF10">
    <property type="entry name" value="SOLUTE CARRIER FAMILY 35 MEMBER B1"/>
    <property type="match status" value="1"/>
</dbReference>
<organism evidence="9 10">
    <name type="scientific">Hypothenemus hampei</name>
    <name type="common">Coffee berry borer</name>
    <dbReference type="NCBI Taxonomy" id="57062"/>
    <lineage>
        <taxon>Eukaryota</taxon>
        <taxon>Metazoa</taxon>
        <taxon>Ecdysozoa</taxon>
        <taxon>Arthropoda</taxon>
        <taxon>Hexapoda</taxon>
        <taxon>Insecta</taxon>
        <taxon>Pterygota</taxon>
        <taxon>Neoptera</taxon>
        <taxon>Endopterygota</taxon>
        <taxon>Coleoptera</taxon>
        <taxon>Polyphaga</taxon>
        <taxon>Cucujiformia</taxon>
        <taxon>Curculionidae</taxon>
        <taxon>Scolytinae</taxon>
        <taxon>Hypothenemus</taxon>
    </lineage>
</organism>
<name>A0ABD1F8I3_HYPHA</name>
<evidence type="ECO:0000313" key="9">
    <source>
        <dbReference type="EMBL" id="KAL1513902.1"/>
    </source>
</evidence>
<feature type="transmembrane region" description="Helical" evidence="8">
    <location>
        <begin position="12"/>
        <end position="28"/>
    </location>
</feature>
<evidence type="ECO:0000256" key="8">
    <source>
        <dbReference type="SAM" id="Phobius"/>
    </source>
</evidence>
<keyword evidence="3" id="KW-0813">Transport</keyword>
<comment type="similarity">
    <text evidence="2">Belongs to the nucleotide-sugar transporter family. SLC35B subfamily.</text>
</comment>
<keyword evidence="7 8" id="KW-0472">Membrane</keyword>
<dbReference type="InterPro" id="IPR013657">
    <property type="entry name" value="SCL35B1-4/HUT1"/>
</dbReference>
<evidence type="ECO:0000256" key="1">
    <source>
        <dbReference type="ARBA" id="ARBA00004477"/>
    </source>
</evidence>
<feature type="transmembrane region" description="Helical" evidence="8">
    <location>
        <begin position="55"/>
        <end position="79"/>
    </location>
</feature>
<evidence type="ECO:0008006" key="11">
    <source>
        <dbReference type="Google" id="ProtNLM"/>
    </source>
</evidence>
<evidence type="ECO:0000256" key="5">
    <source>
        <dbReference type="ARBA" id="ARBA00022824"/>
    </source>
</evidence>
<feature type="transmembrane region" description="Helical" evidence="8">
    <location>
        <begin position="91"/>
        <end position="114"/>
    </location>
</feature>
<proteinExistence type="inferred from homology"/>
<protein>
    <recommendedName>
        <fullName evidence="11">Solute carrier family 35 member B1</fullName>
    </recommendedName>
</protein>